<keyword evidence="1" id="KW-0677">Repeat</keyword>
<dbReference type="GO" id="GO:0045892">
    <property type="term" value="P:negative regulation of DNA-templated transcription"/>
    <property type="evidence" value="ECO:0007669"/>
    <property type="project" value="TreeGrafter"/>
</dbReference>
<dbReference type="OrthoDB" id="8188861at2759"/>
<proteinExistence type="predicted"/>
<gene>
    <name evidence="3" type="ORF">DME_LOCUS9921</name>
</gene>
<evidence type="ECO:0000256" key="1">
    <source>
        <dbReference type="ARBA" id="ARBA00022737"/>
    </source>
</evidence>
<dbReference type="EMBL" id="UYYG01001196">
    <property type="protein sequence ID" value="VDN59948.1"/>
    <property type="molecule type" value="Genomic_DNA"/>
</dbReference>
<dbReference type="GO" id="GO:0005634">
    <property type="term" value="C:nucleus"/>
    <property type="evidence" value="ECO:0007669"/>
    <property type="project" value="InterPro"/>
</dbReference>
<keyword evidence="5" id="KW-1185">Reference proteome</keyword>
<evidence type="ECO:0000313" key="5">
    <source>
        <dbReference type="Proteomes" id="UP000274756"/>
    </source>
</evidence>
<dbReference type="InterPro" id="IPR050548">
    <property type="entry name" value="PcG_chromatin_remod_factors"/>
</dbReference>
<dbReference type="SMART" id="SM00561">
    <property type="entry name" value="MBT"/>
    <property type="match status" value="1"/>
</dbReference>
<protein>
    <submittedName>
        <fullName evidence="6">Tudor domain-containing protein</fullName>
    </submittedName>
</protein>
<dbReference type="GO" id="GO:0003682">
    <property type="term" value="F:chromatin binding"/>
    <property type="evidence" value="ECO:0007669"/>
    <property type="project" value="TreeGrafter"/>
</dbReference>
<dbReference type="PANTHER" id="PTHR12247">
    <property type="entry name" value="POLYCOMB GROUP PROTEIN"/>
    <property type="match status" value="1"/>
</dbReference>
<dbReference type="Gene3D" id="2.30.30.140">
    <property type="match status" value="2"/>
</dbReference>
<feature type="repeat" description="MBT" evidence="2">
    <location>
        <begin position="56"/>
        <end position="161"/>
    </location>
</feature>
<evidence type="ECO:0000313" key="4">
    <source>
        <dbReference type="Proteomes" id="UP000038040"/>
    </source>
</evidence>
<dbReference type="WBParaSite" id="DME_0000725301-mRNA-1">
    <property type="protein sequence ID" value="DME_0000725301-mRNA-1"/>
    <property type="gene ID" value="DME_0000725301"/>
</dbReference>
<dbReference type="InterPro" id="IPR004092">
    <property type="entry name" value="Mbt"/>
</dbReference>
<evidence type="ECO:0000313" key="6">
    <source>
        <dbReference type="WBParaSite" id="DME_0000725301-mRNA-1"/>
    </source>
</evidence>
<reference evidence="6" key="1">
    <citation type="submission" date="2017-02" db="UniProtKB">
        <authorList>
            <consortium name="WormBaseParasite"/>
        </authorList>
    </citation>
    <scope>IDENTIFICATION</scope>
</reference>
<dbReference type="PANTHER" id="PTHR12247:SF132">
    <property type="entry name" value="POLYCOMB PROTEIN SCM"/>
    <property type="match status" value="1"/>
</dbReference>
<sequence>MLFLKFSIFGVKDDSICLATIVGVHSVWICLRLDGEDGSNDFWRLCDDISVRPVGFVFNFFYKEYPFIKFPKILSDAICLISPIYRPQSNKFQVGMKCEAIDHRNFNGRPCPATIVEVNGDFITVNYDGWNSSYDSKERFDSRHIFPVGWAEKCGIPLQPPKQIHGSFLHYLFF</sequence>
<evidence type="ECO:0000313" key="3">
    <source>
        <dbReference type="EMBL" id="VDN59948.1"/>
    </source>
</evidence>
<dbReference type="STRING" id="318479.A0A0N4UI39"/>
<dbReference type="SUPFAM" id="SSF63748">
    <property type="entry name" value="Tudor/PWWP/MBT"/>
    <property type="match status" value="2"/>
</dbReference>
<organism evidence="4 6">
    <name type="scientific">Dracunculus medinensis</name>
    <name type="common">Guinea worm</name>
    <dbReference type="NCBI Taxonomy" id="318479"/>
    <lineage>
        <taxon>Eukaryota</taxon>
        <taxon>Metazoa</taxon>
        <taxon>Ecdysozoa</taxon>
        <taxon>Nematoda</taxon>
        <taxon>Chromadorea</taxon>
        <taxon>Rhabditida</taxon>
        <taxon>Spirurina</taxon>
        <taxon>Dracunculoidea</taxon>
        <taxon>Dracunculidae</taxon>
        <taxon>Dracunculus</taxon>
    </lineage>
</organism>
<dbReference type="AlphaFoldDB" id="A0A0N4UI39"/>
<dbReference type="Proteomes" id="UP000038040">
    <property type="component" value="Unplaced"/>
</dbReference>
<evidence type="ECO:0000256" key="2">
    <source>
        <dbReference type="PROSITE-ProRule" id="PRU00459"/>
    </source>
</evidence>
<name>A0A0N4UI39_DRAME</name>
<dbReference type="Pfam" id="PF02820">
    <property type="entry name" value="MBT"/>
    <property type="match status" value="2"/>
</dbReference>
<reference evidence="3 5" key="2">
    <citation type="submission" date="2018-11" db="EMBL/GenBank/DDBJ databases">
        <authorList>
            <consortium name="Pathogen Informatics"/>
        </authorList>
    </citation>
    <scope>NUCLEOTIDE SEQUENCE [LARGE SCALE GENOMIC DNA]</scope>
</reference>
<dbReference type="Proteomes" id="UP000274756">
    <property type="component" value="Unassembled WGS sequence"/>
</dbReference>
<dbReference type="PROSITE" id="PS51079">
    <property type="entry name" value="MBT"/>
    <property type="match status" value="1"/>
</dbReference>
<accession>A0A0N4UI39</accession>
<dbReference type="GO" id="GO:0042393">
    <property type="term" value="F:histone binding"/>
    <property type="evidence" value="ECO:0007669"/>
    <property type="project" value="TreeGrafter"/>
</dbReference>